<name>A0A413RJE8_9CELL</name>
<dbReference type="Proteomes" id="UP000283374">
    <property type="component" value="Unassembled WGS sequence"/>
</dbReference>
<proteinExistence type="predicted"/>
<evidence type="ECO:0000313" key="1">
    <source>
        <dbReference type="EMBL" id="RHA38713.1"/>
    </source>
</evidence>
<dbReference type="OrthoDB" id="4338729at2"/>
<dbReference type="AlphaFoldDB" id="A0A413RJE8"/>
<keyword evidence="2" id="KW-1185">Reference proteome</keyword>
<evidence type="ECO:0000313" key="2">
    <source>
        <dbReference type="Proteomes" id="UP000283374"/>
    </source>
</evidence>
<comment type="caution">
    <text evidence="1">The sequence shown here is derived from an EMBL/GenBank/DDBJ whole genome shotgun (WGS) entry which is preliminary data.</text>
</comment>
<dbReference type="RefSeq" id="WP_118767906.1">
    <property type="nucleotide sequence ID" value="NZ_QWKP01000211.1"/>
</dbReference>
<protein>
    <submittedName>
        <fullName evidence="1">Uncharacterized protein</fullName>
    </submittedName>
</protein>
<organism evidence="1 2">
    <name type="scientific">Cellulomonas rhizosphaerae</name>
    <dbReference type="NCBI Taxonomy" id="2293719"/>
    <lineage>
        <taxon>Bacteria</taxon>
        <taxon>Bacillati</taxon>
        <taxon>Actinomycetota</taxon>
        <taxon>Actinomycetes</taxon>
        <taxon>Micrococcales</taxon>
        <taxon>Cellulomonadaceae</taxon>
        <taxon>Cellulomonas</taxon>
    </lineage>
</organism>
<dbReference type="EMBL" id="QWKP01000211">
    <property type="protein sequence ID" value="RHA38713.1"/>
    <property type="molecule type" value="Genomic_DNA"/>
</dbReference>
<gene>
    <name evidence="1" type="ORF">D1825_13345</name>
</gene>
<reference evidence="1 2" key="1">
    <citation type="submission" date="2018-08" db="EMBL/GenBank/DDBJ databases">
        <title>Cellulomonas rhizosphaerae sp. nov., a novel actinomycete isolated from soil.</title>
        <authorList>
            <person name="Tian Y."/>
        </authorList>
    </citation>
    <scope>NUCLEOTIDE SEQUENCE [LARGE SCALE GENOMIC DNA]</scope>
    <source>
        <strain evidence="1 2">NEAU-TCZ24</strain>
    </source>
</reference>
<accession>A0A413RJE8</accession>
<sequence>MTTTIEYLRDLIAGHDRGEWTADQVVEQLRAAVAPERLEVGRSFRDLQTTGLLWYLNRTALWPRGLALALYVEAETGLDDGVVLGWDITGDGVDPITSDGDERAKLAAVEQLFALATYDREAGAQ</sequence>